<gene>
    <name evidence="1" type="ORF">DES53_11535</name>
</gene>
<evidence type="ECO:0000313" key="1">
    <source>
        <dbReference type="EMBL" id="RBP36894.1"/>
    </source>
</evidence>
<accession>A0A366H4F3</accession>
<dbReference type="AlphaFoldDB" id="A0A366H4F3"/>
<keyword evidence="2" id="KW-1185">Reference proteome</keyword>
<dbReference type="EMBL" id="QNRR01000015">
    <property type="protein sequence ID" value="RBP36894.1"/>
    <property type="molecule type" value="Genomic_DNA"/>
</dbReference>
<reference evidence="1 2" key="1">
    <citation type="submission" date="2018-06" db="EMBL/GenBank/DDBJ databases">
        <title>Genomic Encyclopedia of Type Strains, Phase IV (KMG-IV): sequencing the most valuable type-strain genomes for metagenomic binning, comparative biology and taxonomic classification.</title>
        <authorList>
            <person name="Goeker M."/>
        </authorList>
    </citation>
    <scope>NUCLEOTIDE SEQUENCE [LARGE SCALE GENOMIC DNA]</scope>
    <source>
        <strain evidence="1 2">DSM 25532</strain>
    </source>
</reference>
<evidence type="ECO:0000313" key="2">
    <source>
        <dbReference type="Proteomes" id="UP000253426"/>
    </source>
</evidence>
<evidence type="ECO:0008006" key="3">
    <source>
        <dbReference type="Google" id="ProtNLM"/>
    </source>
</evidence>
<dbReference type="Proteomes" id="UP000253426">
    <property type="component" value="Unassembled WGS sequence"/>
</dbReference>
<sequence length="303" mass="33182">MRLIYIHGINNEGKNAKVIEEAWSGALKAAWGAGAVDWSKIEVRTAYYGDTLATATDSWDGNSDAVSPMGPASPDEDIAPDELFALYKDVQKRFEISDDKVLEEIALTEGVNRDVVVTTMAKGPHKKWLKAIVRVIEKNFPGAGQKLANKFLKQAGAYLAKPGLFDEINTMVKGQVFDPFKDLSRTVVVTHSLGTIVGYVLLRKMRLEEKLPLFVTLGSPLGIGTVQKRIQGPFLKPTVATHWLNGSDPEDFVALRSELTAATFGSAEIENVSKLDNGYENAHSITQYLSHQEIAGPILKALK</sequence>
<name>A0A366H4F3_9BACT</name>
<organism evidence="1 2">
    <name type="scientific">Roseimicrobium gellanilyticum</name>
    <dbReference type="NCBI Taxonomy" id="748857"/>
    <lineage>
        <taxon>Bacteria</taxon>
        <taxon>Pseudomonadati</taxon>
        <taxon>Verrucomicrobiota</taxon>
        <taxon>Verrucomicrobiia</taxon>
        <taxon>Verrucomicrobiales</taxon>
        <taxon>Verrucomicrobiaceae</taxon>
        <taxon>Roseimicrobium</taxon>
    </lineage>
</organism>
<dbReference type="OrthoDB" id="3483116at2"/>
<proteinExistence type="predicted"/>
<dbReference type="RefSeq" id="WP_113961677.1">
    <property type="nucleotide sequence ID" value="NZ_QNRR01000015.1"/>
</dbReference>
<protein>
    <recommendedName>
        <fullName evidence="3">Alpha/beta hydrolase</fullName>
    </recommendedName>
</protein>
<comment type="caution">
    <text evidence="1">The sequence shown here is derived from an EMBL/GenBank/DDBJ whole genome shotgun (WGS) entry which is preliminary data.</text>
</comment>